<evidence type="ECO:0000313" key="2">
    <source>
        <dbReference type="EMBL" id="WEA45126.1"/>
    </source>
</evidence>
<accession>A0ABD7WXS7</accession>
<dbReference type="PANTHER" id="PTHR13887">
    <property type="entry name" value="GLUTATHIONE S-TRANSFERASE KAPPA"/>
    <property type="match status" value="1"/>
</dbReference>
<dbReference type="Pfam" id="PF01323">
    <property type="entry name" value="DSBA"/>
    <property type="match status" value="1"/>
</dbReference>
<dbReference type="PANTHER" id="PTHR13887:SF33">
    <property type="entry name" value="ISOMERASE"/>
    <property type="match status" value="1"/>
</dbReference>
<sequence length="205" mass="23814">MKAHAEFYFDFVCPLCFLATKPLREVSQEQKAEIEWKPFELCPEPTQQMEQVEDFLERPWNRSIAPLAQQLHVEMKMPDMSAVPRTHLAHEGFHFAKKHGQESAYVDAVFKAYWEDEKDISQIEVLAEIADSLHLDKEIFTRILKDRTFEQVHKDSLAYAYEDAHVTEVPTLKIGSRVLQGFASKETVEKALLHEPSAKLEDREK</sequence>
<dbReference type="InterPro" id="IPR036249">
    <property type="entry name" value="Thioredoxin-like_sf"/>
</dbReference>
<feature type="domain" description="DSBA-like thioredoxin" evidence="1">
    <location>
        <begin position="6"/>
        <end position="192"/>
    </location>
</feature>
<protein>
    <submittedName>
        <fullName evidence="2">DsbA family protein</fullName>
    </submittedName>
</protein>
<reference evidence="2 3" key="1">
    <citation type="submission" date="2023-02" db="EMBL/GenBank/DDBJ databases">
        <title>Complete genome sequence of Priestia aryabhattai G5MAi6, a methanol-tolerant strain isolated from tap water in Hong Kong.</title>
        <authorList>
            <person name="Leung K.M."/>
            <person name="Lai G.K.K."/>
            <person name="Griffin S.D.J."/>
        </authorList>
    </citation>
    <scope>NUCLEOTIDE SEQUENCE [LARGE SCALE GENOMIC DNA]</scope>
    <source>
        <strain evidence="2 3">G5MAi6</strain>
    </source>
</reference>
<dbReference type="EMBL" id="CP118718">
    <property type="protein sequence ID" value="WEA45126.1"/>
    <property type="molecule type" value="Genomic_DNA"/>
</dbReference>
<gene>
    <name evidence="2" type="ORF">PWO00_03950</name>
</gene>
<name>A0ABD7WXS7_PRIAR</name>
<dbReference type="Gene3D" id="3.40.30.10">
    <property type="entry name" value="Glutaredoxin"/>
    <property type="match status" value="1"/>
</dbReference>
<dbReference type="SUPFAM" id="SSF52833">
    <property type="entry name" value="Thioredoxin-like"/>
    <property type="match status" value="1"/>
</dbReference>
<organism evidence="2 3">
    <name type="scientific">Priestia aryabhattai</name>
    <name type="common">Bacillus aryabhattai</name>
    <dbReference type="NCBI Taxonomy" id="412384"/>
    <lineage>
        <taxon>Bacteria</taxon>
        <taxon>Bacillati</taxon>
        <taxon>Bacillota</taxon>
        <taxon>Bacilli</taxon>
        <taxon>Bacillales</taxon>
        <taxon>Bacillaceae</taxon>
        <taxon>Priestia</taxon>
    </lineage>
</organism>
<dbReference type="Proteomes" id="UP001220217">
    <property type="component" value="Chromosome"/>
</dbReference>
<dbReference type="RefSeq" id="WP_275036783.1">
    <property type="nucleotide sequence ID" value="NZ_CP118718.1"/>
</dbReference>
<evidence type="ECO:0000313" key="3">
    <source>
        <dbReference type="Proteomes" id="UP001220217"/>
    </source>
</evidence>
<evidence type="ECO:0000259" key="1">
    <source>
        <dbReference type="Pfam" id="PF01323"/>
    </source>
</evidence>
<dbReference type="AlphaFoldDB" id="A0ABD7WXS7"/>
<proteinExistence type="predicted"/>
<dbReference type="InterPro" id="IPR001853">
    <property type="entry name" value="DSBA-like_thioredoxin_dom"/>
</dbReference>